<dbReference type="Proteomes" id="UP000629098">
    <property type="component" value="Unassembled WGS sequence"/>
</dbReference>
<evidence type="ECO:0000313" key="3">
    <source>
        <dbReference type="EMBL" id="MBD2772627.1"/>
    </source>
</evidence>
<protein>
    <submittedName>
        <fullName evidence="3">ATP-binding protein</fullName>
    </submittedName>
</protein>
<organism evidence="3 4">
    <name type="scientific">Iningainema tapete BLCC-T55</name>
    <dbReference type="NCBI Taxonomy" id="2748662"/>
    <lineage>
        <taxon>Bacteria</taxon>
        <taxon>Bacillati</taxon>
        <taxon>Cyanobacteriota</taxon>
        <taxon>Cyanophyceae</taxon>
        <taxon>Nostocales</taxon>
        <taxon>Scytonemataceae</taxon>
        <taxon>Iningainema tapete</taxon>
    </lineage>
</organism>
<dbReference type="SUPFAM" id="SSF52540">
    <property type="entry name" value="P-loop containing nucleoside triphosphate hydrolases"/>
    <property type="match status" value="1"/>
</dbReference>
<name>A0A8J6XLH0_9CYAN</name>
<keyword evidence="4" id="KW-1185">Reference proteome</keyword>
<dbReference type="GO" id="GO:0005524">
    <property type="term" value="F:ATP binding"/>
    <property type="evidence" value="ECO:0007669"/>
    <property type="project" value="UniProtKB-KW"/>
</dbReference>
<feature type="region of interest" description="Disordered" evidence="1">
    <location>
        <begin position="344"/>
        <end position="391"/>
    </location>
</feature>
<gene>
    <name evidence="3" type="ORF">ICL16_11205</name>
</gene>
<dbReference type="EMBL" id="JACXAE010000040">
    <property type="protein sequence ID" value="MBD2772627.1"/>
    <property type="molecule type" value="Genomic_DNA"/>
</dbReference>
<dbReference type="InterPro" id="IPR049945">
    <property type="entry name" value="AAA_22"/>
</dbReference>
<evidence type="ECO:0000256" key="1">
    <source>
        <dbReference type="SAM" id="MobiDB-lite"/>
    </source>
</evidence>
<keyword evidence="3" id="KW-0547">Nucleotide-binding</keyword>
<keyword evidence="3" id="KW-0067">ATP-binding</keyword>
<comment type="caution">
    <text evidence="3">The sequence shown here is derived from an EMBL/GenBank/DDBJ whole genome shotgun (WGS) entry which is preliminary data.</text>
</comment>
<reference evidence="3" key="1">
    <citation type="submission" date="2020-09" db="EMBL/GenBank/DDBJ databases">
        <title>Iningainema tapete sp. nov. (Scytonemataceae, Cyanobacteria) from greenhouses in central Florida (USA) produces two types of nodularin with biosynthetic potential for microcystin-LR and anabaenopeptins.</title>
        <authorList>
            <person name="Berthold D.E."/>
            <person name="Lefler F.W."/>
            <person name="Huang I.-S."/>
            <person name="Abdulla H."/>
            <person name="Zimba P.V."/>
            <person name="Laughinghouse H.D. IV."/>
        </authorList>
    </citation>
    <scope>NUCLEOTIDE SEQUENCE</scope>
    <source>
        <strain evidence="3">BLCCT55</strain>
    </source>
</reference>
<evidence type="ECO:0000259" key="2">
    <source>
        <dbReference type="SMART" id="SM00382"/>
    </source>
</evidence>
<dbReference type="InterPro" id="IPR027417">
    <property type="entry name" value="P-loop_NTPase"/>
</dbReference>
<feature type="compositionally biased region" description="Polar residues" evidence="1">
    <location>
        <begin position="359"/>
        <end position="369"/>
    </location>
</feature>
<proteinExistence type="predicted"/>
<dbReference type="Gene3D" id="3.40.50.300">
    <property type="entry name" value="P-loop containing nucleotide triphosphate hydrolases"/>
    <property type="match status" value="1"/>
</dbReference>
<dbReference type="CDD" id="cd00009">
    <property type="entry name" value="AAA"/>
    <property type="match status" value="1"/>
</dbReference>
<dbReference type="Pfam" id="PF13401">
    <property type="entry name" value="AAA_22"/>
    <property type="match status" value="1"/>
</dbReference>
<sequence length="391" mass="44173">MYPTAKFPVELLTATNAEKLNYFSNFTIVHRRLKQAYEKFIDAVNNPGGASLIILFGPTGVGKTTLLHQVVKVLIEQNQANMMLDSAHIPVATVEARSPDNGSFDWKDYYKSVLIALGEPFTDYKIKTGSSRVYGSGAQQKTVKLKPTLADLRADVEQIIKLRQLVVFLVDEAQRFTKIASGRRQQDQMDAIQSMASFTATRSGLFGTYELLQFRNLSGQLSRRSIDIHFPRYQNHTSEDITDFQRVLKSFALAMPLESTPDFEKDWEYFYERSIGCVGIVKDWLTQAYRKALSENSTSLKSEYLNYYAPSVSKCMQMLTEAIEGEKSLVEDEVMLEKLRQKLGMKNPNGHHNNPKSPPAQNSNVNNTEAARKKRSQPGERKPYRDTVGGG</sequence>
<dbReference type="InterPro" id="IPR003593">
    <property type="entry name" value="AAA+_ATPase"/>
</dbReference>
<evidence type="ECO:0000313" key="4">
    <source>
        <dbReference type="Proteomes" id="UP000629098"/>
    </source>
</evidence>
<accession>A0A8J6XLH0</accession>
<feature type="domain" description="AAA+ ATPase" evidence="2">
    <location>
        <begin position="49"/>
        <end position="232"/>
    </location>
</feature>
<dbReference type="SMART" id="SM00382">
    <property type="entry name" value="AAA"/>
    <property type="match status" value="1"/>
</dbReference>
<dbReference type="AlphaFoldDB" id="A0A8J6XLH0"/>
<dbReference type="GO" id="GO:0016887">
    <property type="term" value="F:ATP hydrolysis activity"/>
    <property type="evidence" value="ECO:0007669"/>
    <property type="project" value="InterPro"/>
</dbReference>
<dbReference type="RefSeq" id="WP_190827393.1">
    <property type="nucleotide sequence ID" value="NZ_CAWPPI010000040.1"/>
</dbReference>